<dbReference type="InterPro" id="IPR050900">
    <property type="entry name" value="Transposase_IS3/IS150/IS904"/>
</dbReference>
<evidence type="ECO:0000259" key="1">
    <source>
        <dbReference type="PROSITE" id="PS50994"/>
    </source>
</evidence>
<dbReference type="RefSeq" id="WP_228231837.1">
    <property type="nucleotide sequence ID" value="NZ_JAJGMW010000057.1"/>
</dbReference>
<dbReference type="EMBL" id="JAJGMW010000057">
    <property type="protein sequence ID" value="MCC4214781.1"/>
    <property type="molecule type" value="Genomic_DNA"/>
</dbReference>
<protein>
    <submittedName>
        <fullName evidence="2">IS3 family transposase</fullName>
    </submittedName>
</protein>
<gene>
    <name evidence="2" type="ORF">LLW17_18840</name>
</gene>
<feature type="domain" description="Integrase catalytic" evidence="1">
    <location>
        <begin position="112"/>
        <end position="272"/>
    </location>
</feature>
<evidence type="ECO:0000313" key="2">
    <source>
        <dbReference type="EMBL" id="MCC4214781.1"/>
    </source>
</evidence>
<proteinExistence type="predicted"/>
<sequence>MISKGHSNLSIVRQSKLLQLHRSGFYYKPKGESELNLKLMRLMDEHYIYHPFKGAKGMHTWLTMDKGYKVNQKRIDRLYYRVMGLQAIMPGKHTSKRHKAHKIYPYLLRNLKIDRPNQVWATDITYIPMQKGFMYLIAIIDLHSRYVLNWSVSNTMDAQWCKETLEEAIALHGTPEIINTDQGSQFTSEVFTKCVLLNKIKLSMDGKGRAIDNVFIERFWRSVKYESIYLNPPESGIDLYQQLKTYFSYYNTKRRHQGIENEIPLVKYLNKQQKAA</sequence>
<dbReference type="InterPro" id="IPR036397">
    <property type="entry name" value="RNaseH_sf"/>
</dbReference>
<dbReference type="PANTHER" id="PTHR46889:SF4">
    <property type="entry name" value="TRANSPOSASE INSO FOR INSERTION SEQUENCE ELEMENT IS911B-RELATED"/>
    <property type="match status" value="1"/>
</dbReference>
<dbReference type="Pfam" id="PF00665">
    <property type="entry name" value="rve"/>
    <property type="match status" value="1"/>
</dbReference>
<dbReference type="SUPFAM" id="SSF53098">
    <property type="entry name" value="Ribonuclease H-like"/>
    <property type="match status" value="1"/>
</dbReference>
<reference evidence="2 3" key="1">
    <citation type="submission" date="2021-11" db="EMBL/GenBank/DDBJ databases">
        <title>Seasonal and diel survey of microbial diversity of the Tyrrhenian coast.</title>
        <authorList>
            <person name="Gattoni G."/>
            <person name="Corral P."/>
        </authorList>
    </citation>
    <scope>NUCLEOTIDE SEQUENCE [LARGE SCALE GENOMIC DNA]</scope>
    <source>
        <strain evidence="2 3">Mr9</strain>
    </source>
</reference>
<dbReference type="InterPro" id="IPR001584">
    <property type="entry name" value="Integrase_cat-core"/>
</dbReference>
<dbReference type="NCBIfam" id="NF033516">
    <property type="entry name" value="transpos_IS3"/>
    <property type="match status" value="1"/>
</dbReference>
<dbReference type="PANTHER" id="PTHR46889">
    <property type="entry name" value="TRANSPOSASE INSF FOR INSERTION SEQUENCE IS3B-RELATED"/>
    <property type="match status" value="1"/>
</dbReference>
<dbReference type="InterPro" id="IPR025948">
    <property type="entry name" value="HTH-like_dom"/>
</dbReference>
<dbReference type="InterPro" id="IPR012337">
    <property type="entry name" value="RNaseH-like_sf"/>
</dbReference>
<keyword evidence="3" id="KW-1185">Reference proteome</keyword>
<organism evidence="2 3">
    <name type="scientific">Leeuwenhoekiella parthenopeia</name>
    <dbReference type="NCBI Taxonomy" id="2890320"/>
    <lineage>
        <taxon>Bacteria</taxon>
        <taxon>Pseudomonadati</taxon>
        <taxon>Bacteroidota</taxon>
        <taxon>Flavobacteriia</taxon>
        <taxon>Flavobacteriales</taxon>
        <taxon>Flavobacteriaceae</taxon>
        <taxon>Leeuwenhoekiella</taxon>
    </lineage>
</organism>
<evidence type="ECO:0000313" key="3">
    <source>
        <dbReference type="Proteomes" id="UP001197770"/>
    </source>
</evidence>
<dbReference type="PROSITE" id="PS50994">
    <property type="entry name" value="INTEGRASE"/>
    <property type="match status" value="1"/>
</dbReference>
<accession>A0ABS8GYA8</accession>
<comment type="caution">
    <text evidence="2">The sequence shown here is derived from an EMBL/GenBank/DDBJ whole genome shotgun (WGS) entry which is preliminary data.</text>
</comment>
<dbReference type="Proteomes" id="UP001197770">
    <property type="component" value="Unassembled WGS sequence"/>
</dbReference>
<name>A0ABS8GYA8_9FLAO</name>
<dbReference type="Gene3D" id="3.30.420.10">
    <property type="entry name" value="Ribonuclease H-like superfamily/Ribonuclease H"/>
    <property type="match status" value="1"/>
</dbReference>
<dbReference type="Pfam" id="PF13276">
    <property type="entry name" value="HTH_21"/>
    <property type="match status" value="1"/>
</dbReference>
<dbReference type="InterPro" id="IPR048020">
    <property type="entry name" value="Transpos_IS3"/>
</dbReference>